<gene>
    <name evidence="7" type="ORF">J2Z76_000844</name>
</gene>
<protein>
    <submittedName>
        <fullName evidence="7">Fur family ferric uptake transcriptional regulator</fullName>
    </submittedName>
</protein>
<reference evidence="7 8" key="1">
    <citation type="submission" date="2021-03" db="EMBL/GenBank/DDBJ databases">
        <title>Genomic Encyclopedia of Type Strains, Phase IV (KMG-IV): sequencing the most valuable type-strain genomes for metagenomic binning, comparative biology and taxonomic classification.</title>
        <authorList>
            <person name="Goeker M."/>
        </authorList>
    </citation>
    <scope>NUCLEOTIDE SEQUENCE [LARGE SCALE GENOMIC DNA]</scope>
    <source>
        <strain evidence="7 8">DSM 24004</strain>
    </source>
</reference>
<proteinExistence type="inferred from homology"/>
<dbReference type="InterPro" id="IPR036388">
    <property type="entry name" value="WH-like_DNA-bd_sf"/>
</dbReference>
<evidence type="ECO:0000256" key="4">
    <source>
        <dbReference type="ARBA" id="ARBA00023015"/>
    </source>
</evidence>
<evidence type="ECO:0000313" key="7">
    <source>
        <dbReference type="EMBL" id="MBP1924987.1"/>
    </source>
</evidence>
<dbReference type="PANTHER" id="PTHR33202:SF7">
    <property type="entry name" value="FERRIC UPTAKE REGULATION PROTEIN"/>
    <property type="match status" value="1"/>
</dbReference>
<dbReference type="InterPro" id="IPR002481">
    <property type="entry name" value="FUR"/>
</dbReference>
<comment type="caution">
    <text evidence="7">The sequence shown here is derived from an EMBL/GenBank/DDBJ whole genome shotgun (WGS) entry which is preliminary data.</text>
</comment>
<dbReference type="InterPro" id="IPR036390">
    <property type="entry name" value="WH_DNA-bd_sf"/>
</dbReference>
<dbReference type="Proteomes" id="UP001519342">
    <property type="component" value="Unassembled WGS sequence"/>
</dbReference>
<dbReference type="PANTHER" id="PTHR33202">
    <property type="entry name" value="ZINC UPTAKE REGULATION PROTEIN"/>
    <property type="match status" value="1"/>
</dbReference>
<keyword evidence="2" id="KW-0678">Repressor</keyword>
<dbReference type="Gene3D" id="3.30.1490.190">
    <property type="match status" value="1"/>
</dbReference>
<comment type="similarity">
    <text evidence="1">Belongs to the Fur family.</text>
</comment>
<name>A0ABS4GBS9_9FIRM</name>
<accession>A0ABS4GBS9</accession>
<dbReference type="InterPro" id="IPR043135">
    <property type="entry name" value="Fur_C"/>
</dbReference>
<evidence type="ECO:0000256" key="6">
    <source>
        <dbReference type="ARBA" id="ARBA00023163"/>
    </source>
</evidence>
<dbReference type="Pfam" id="PF01475">
    <property type="entry name" value="FUR"/>
    <property type="match status" value="1"/>
</dbReference>
<keyword evidence="5" id="KW-0238">DNA-binding</keyword>
<keyword evidence="4" id="KW-0805">Transcription regulation</keyword>
<sequence>MGCVEFLKEKLGERNFKLTNQRKVVFEILTEKKEEHLSPEEIYEHIKDIYPEIGLATIYRTLQLFEEIGLVYKLNFDDGCYRYEILSPNNKEVHQHHHLICKKCGKIIEVKEDLMNSLEEIIEKQYNFEIKNHIVKFTGICSQCRNKENNNGNRKET</sequence>
<evidence type="ECO:0000256" key="3">
    <source>
        <dbReference type="ARBA" id="ARBA00022833"/>
    </source>
</evidence>
<evidence type="ECO:0000256" key="5">
    <source>
        <dbReference type="ARBA" id="ARBA00023125"/>
    </source>
</evidence>
<dbReference type="EMBL" id="JAGGKS010000002">
    <property type="protein sequence ID" value="MBP1924987.1"/>
    <property type="molecule type" value="Genomic_DNA"/>
</dbReference>
<dbReference type="SUPFAM" id="SSF46785">
    <property type="entry name" value="Winged helix' DNA-binding domain"/>
    <property type="match status" value="1"/>
</dbReference>
<keyword evidence="3" id="KW-0862">Zinc</keyword>
<organism evidence="7 8">
    <name type="scientific">Sedimentibacter acidaminivorans</name>
    <dbReference type="NCBI Taxonomy" id="913099"/>
    <lineage>
        <taxon>Bacteria</taxon>
        <taxon>Bacillati</taxon>
        <taxon>Bacillota</taxon>
        <taxon>Tissierellia</taxon>
        <taxon>Sedimentibacter</taxon>
    </lineage>
</organism>
<evidence type="ECO:0000256" key="1">
    <source>
        <dbReference type="ARBA" id="ARBA00007957"/>
    </source>
</evidence>
<dbReference type="RefSeq" id="WP_209510743.1">
    <property type="nucleotide sequence ID" value="NZ_JAGGKS010000002.1"/>
</dbReference>
<keyword evidence="8" id="KW-1185">Reference proteome</keyword>
<keyword evidence="6" id="KW-0804">Transcription</keyword>
<dbReference type="CDD" id="cd07153">
    <property type="entry name" value="Fur_like"/>
    <property type="match status" value="1"/>
</dbReference>
<evidence type="ECO:0000256" key="2">
    <source>
        <dbReference type="ARBA" id="ARBA00022491"/>
    </source>
</evidence>
<dbReference type="Gene3D" id="1.10.10.10">
    <property type="entry name" value="Winged helix-like DNA-binding domain superfamily/Winged helix DNA-binding domain"/>
    <property type="match status" value="1"/>
</dbReference>
<evidence type="ECO:0000313" key="8">
    <source>
        <dbReference type="Proteomes" id="UP001519342"/>
    </source>
</evidence>